<comment type="caution">
    <text evidence="3">The sequence shown here is derived from an EMBL/GenBank/DDBJ whole genome shotgun (WGS) entry which is preliminary data.</text>
</comment>
<evidence type="ECO:0000313" key="4">
    <source>
        <dbReference type="Proteomes" id="UP000176300"/>
    </source>
</evidence>
<organism evidence="3 4">
    <name type="scientific">Candidatus Magasanikbacteria bacterium RIFOXYB1_FULL_40_15</name>
    <dbReference type="NCBI Taxonomy" id="1798697"/>
    <lineage>
        <taxon>Bacteria</taxon>
        <taxon>Candidatus Magasanikiibacteriota</taxon>
    </lineage>
</organism>
<dbReference type="InterPro" id="IPR003594">
    <property type="entry name" value="HATPase_dom"/>
</dbReference>
<evidence type="ECO:0000259" key="2">
    <source>
        <dbReference type="Pfam" id="PF14213"/>
    </source>
</evidence>
<dbReference type="Pfam" id="PF13581">
    <property type="entry name" value="HATPase_c_2"/>
    <property type="match status" value="1"/>
</dbReference>
<dbReference type="Gene3D" id="1.10.10.10">
    <property type="entry name" value="Winged helix-like DNA-binding domain superfamily/Winged helix DNA-binding domain"/>
    <property type="match status" value="1"/>
</dbReference>
<gene>
    <name evidence="3" type="ORF">A2373_04335</name>
</gene>
<evidence type="ECO:0000313" key="3">
    <source>
        <dbReference type="EMBL" id="OGH81912.1"/>
    </source>
</evidence>
<feature type="domain" description="Histidine kinase/HSP90-like ATPase" evidence="1">
    <location>
        <begin position="99"/>
        <end position="199"/>
    </location>
</feature>
<dbReference type="InterPro" id="IPR036890">
    <property type="entry name" value="HATPase_C_sf"/>
</dbReference>
<accession>A0A1F6NDE7</accession>
<protein>
    <recommendedName>
        <fullName evidence="5">DUF4325 domain-containing protein</fullName>
    </recommendedName>
</protein>
<evidence type="ECO:0000259" key="1">
    <source>
        <dbReference type="Pfam" id="PF13581"/>
    </source>
</evidence>
<name>A0A1F6NDE7_9BACT</name>
<evidence type="ECO:0008006" key="5">
    <source>
        <dbReference type="Google" id="ProtNLM"/>
    </source>
</evidence>
<dbReference type="AlphaFoldDB" id="A0A1F6NDE7"/>
<dbReference type="InterPro" id="IPR025474">
    <property type="entry name" value="DUF4325"/>
</dbReference>
<proteinExistence type="predicted"/>
<dbReference type="EMBL" id="MFQS01000054">
    <property type="protein sequence ID" value="OGH81912.1"/>
    <property type="molecule type" value="Genomic_DNA"/>
</dbReference>
<reference evidence="3 4" key="1">
    <citation type="journal article" date="2016" name="Nat. Commun.">
        <title>Thousands of microbial genomes shed light on interconnected biogeochemical processes in an aquifer system.</title>
        <authorList>
            <person name="Anantharaman K."/>
            <person name="Brown C.T."/>
            <person name="Hug L.A."/>
            <person name="Sharon I."/>
            <person name="Castelle C.J."/>
            <person name="Probst A.J."/>
            <person name="Thomas B.C."/>
            <person name="Singh A."/>
            <person name="Wilkins M.J."/>
            <person name="Karaoz U."/>
            <person name="Brodie E.L."/>
            <person name="Williams K.H."/>
            <person name="Hubbard S.S."/>
            <person name="Banfield J.F."/>
        </authorList>
    </citation>
    <scope>NUCLEOTIDE SEQUENCE [LARGE SCALE GENOMIC DNA]</scope>
</reference>
<dbReference type="InterPro" id="IPR036388">
    <property type="entry name" value="WH-like_DNA-bd_sf"/>
</dbReference>
<dbReference type="STRING" id="1798697.A2373_04335"/>
<dbReference type="Gene3D" id="3.30.565.10">
    <property type="entry name" value="Histidine kinase-like ATPase, C-terminal domain"/>
    <property type="match status" value="1"/>
</dbReference>
<feature type="domain" description="DUF4325" evidence="2">
    <location>
        <begin position="279"/>
        <end position="332"/>
    </location>
</feature>
<dbReference type="Pfam" id="PF14213">
    <property type="entry name" value="DUF4325"/>
    <property type="match status" value="1"/>
</dbReference>
<dbReference type="Proteomes" id="UP000176300">
    <property type="component" value="Unassembled WGS sequence"/>
</dbReference>
<dbReference type="SUPFAM" id="SSF55874">
    <property type="entry name" value="ATPase domain of HSP90 chaperone/DNA topoisomerase II/histidine kinase"/>
    <property type="match status" value="1"/>
</dbReference>
<sequence length="342" mass="39315">MNIEQTILKIASEKDSFTTADILRALKNKITRQAVVLVLQRLVKQGKIIKGGSTRSSFYFLPKYTDKFVQRVKASLVNKNLEEHRVFSDLKEKSYFIKNLSENVYSILEYSFDEMLNNAIDHSETKNIEVDIQSNGKDLKFIVEDFGVGVFNNVIDKKKLESEMEAMQDLLKGKTTTAPKAHSGEGIFFTSKAVDEFILDSFGWRLRIDNIIKDVFMEEIKPVKKGTKVTCVISEKSERHLGDVFKKYESDDGEMDFDKTEVLVRLFTIGTVHVSRSQARRVLVGLEKFKVIIMDFDKVPTVGQAFADEIFRVFKMKYPDVKVIPKNMNKAVEFMVNRVEKE</sequence>